<dbReference type="Proteomes" id="UP001055811">
    <property type="component" value="Linkage Group LG02"/>
</dbReference>
<proteinExistence type="predicted"/>
<gene>
    <name evidence="1" type="ORF">L2E82_12734</name>
</gene>
<name>A0ACB9GI55_CICIN</name>
<accession>A0ACB9GI55</accession>
<evidence type="ECO:0000313" key="2">
    <source>
        <dbReference type="Proteomes" id="UP001055811"/>
    </source>
</evidence>
<protein>
    <submittedName>
        <fullName evidence="1">Uncharacterized protein</fullName>
    </submittedName>
</protein>
<evidence type="ECO:0000313" key="1">
    <source>
        <dbReference type="EMBL" id="KAI3782681.1"/>
    </source>
</evidence>
<keyword evidence="2" id="KW-1185">Reference proteome</keyword>
<comment type="caution">
    <text evidence="1">The sequence shown here is derived from an EMBL/GenBank/DDBJ whole genome shotgun (WGS) entry which is preliminary data.</text>
</comment>
<dbReference type="EMBL" id="CM042010">
    <property type="protein sequence ID" value="KAI3782681.1"/>
    <property type="molecule type" value="Genomic_DNA"/>
</dbReference>
<reference evidence="1 2" key="2">
    <citation type="journal article" date="2022" name="Mol. Ecol. Resour.">
        <title>The genomes of chicory, endive, great burdock and yacon provide insights into Asteraceae paleo-polyploidization history and plant inulin production.</title>
        <authorList>
            <person name="Fan W."/>
            <person name="Wang S."/>
            <person name="Wang H."/>
            <person name="Wang A."/>
            <person name="Jiang F."/>
            <person name="Liu H."/>
            <person name="Zhao H."/>
            <person name="Xu D."/>
            <person name="Zhang Y."/>
        </authorList>
    </citation>
    <scope>NUCLEOTIDE SEQUENCE [LARGE SCALE GENOMIC DNA]</scope>
    <source>
        <strain evidence="2">cv. Punajuju</strain>
        <tissue evidence="1">Leaves</tissue>
    </source>
</reference>
<organism evidence="1 2">
    <name type="scientific">Cichorium intybus</name>
    <name type="common">Chicory</name>
    <dbReference type="NCBI Taxonomy" id="13427"/>
    <lineage>
        <taxon>Eukaryota</taxon>
        <taxon>Viridiplantae</taxon>
        <taxon>Streptophyta</taxon>
        <taxon>Embryophyta</taxon>
        <taxon>Tracheophyta</taxon>
        <taxon>Spermatophyta</taxon>
        <taxon>Magnoliopsida</taxon>
        <taxon>eudicotyledons</taxon>
        <taxon>Gunneridae</taxon>
        <taxon>Pentapetalae</taxon>
        <taxon>asterids</taxon>
        <taxon>campanulids</taxon>
        <taxon>Asterales</taxon>
        <taxon>Asteraceae</taxon>
        <taxon>Cichorioideae</taxon>
        <taxon>Cichorieae</taxon>
        <taxon>Cichoriinae</taxon>
        <taxon>Cichorium</taxon>
    </lineage>
</organism>
<reference evidence="2" key="1">
    <citation type="journal article" date="2022" name="Mol. Ecol. Resour.">
        <title>The genomes of chicory, endive, great burdock and yacon provide insights into Asteraceae palaeo-polyploidization history and plant inulin production.</title>
        <authorList>
            <person name="Fan W."/>
            <person name="Wang S."/>
            <person name="Wang H."/>
            <person name="Wang A."/>
            <person name="Jiang F."/>
            <person name="Liu H."/>
            <person name="Zhao H."/>
            <person name="Xu D."/>
            <person name="Zhang Y."/>
        </authorList>
    </citation>
    <scope>NUCLEOTIDE SEQUENCE [LARGE SCALE GENOMIC DNA]</scope>
    <source>
        <strain evidence="2">cv. Punajuju</strain>
    </source>
</reference>
<sequence>MKYINVFYGNDSFYVLFRLHQVLYERLLSAKLNSKSAETKWRSSKDTSPPDLHSRFMSALYNLLDGSAENANFEDDCHAILGNQFYVYHTSNCYLLPLTDSATVVLVWMD</sequence>